<proteinExistence type="inferred from homology"/>
<feature type="domain" description="Glycosyl hydrolase family 59 C-terminal lectin" evidence="8">
    <location>
        <begin position="501"/>
        <end position="663"/>
    </location>
</feature>
<keyword evidence="4" id="KW-0442">Lipid degradation</keyword>
<dbReference type="PANTHER" id="PTHR15172">
    <property type="entry name" value="GALACTOCEREBROSIDASE"/>
    <property type="match status" value="1"/>
</dbReference>
<dbReference type="SUPFAM" id="SSF51445">
    <property type="entry name" value="(Trans)glycosidases"/>
    <property type="match status" value="1"/>
</dbReference>
<feature type="domain" description="Glycosyl hydrolase family 59 catalytic" evidence="7">
    <location>
        <begin position="58"/>
        <end position="355"/>
    </location>
</feature>
<evidence type="ECO:0000256" key="2">
    <source>
        <dbReference type="ARBA" id="ARBA00012657"/>
    </source>
</evidence>
<dbReference type="EMBL" id="BMLM01000001">
    <property type="protein sequence ID" value="GGN79541.1"/>
    <property type="molecule type" value="Genomic_DNA"/>
</dbReference>
<evidence type="ECO:0000256" key="5">
    <source>
        <dbReference type="ARBA" id="ARBA00033098"/>
    </source>
</evidence>
<evidence type="ECO:0000313" key="10">
    <source>
        <dbReference type="Proteomes" id="UP000626982"/>
    </source>
</evidence>
<dbReference type="InterPro" id="IPR049161">
    <property type="entry name" value="GH59_cat"/>
</dbReference>
<dbReference type="CDD" id="cd02795">
    <property type="entry name" value="CBM6-CBM35-CBM36_like"/>
    <property type="match status" value="1"/>
</dbReference>
<evidence type="ECO:0000256" key="6">
    <source>
        <dbReference type="SAM" id="SignalP"/>
    </source>
</evidence>
<dbReference type="PANTHER" id="PTHR15172:SF1">
    <property type="entry name" value="GALACTOCEREBROSIDASE"/>
    <property type="match status" value="1"/>
</dbReference>
<dbReference type="Gene3D" id="2.60.120.260">
    <property type="entry name" value="Galactose-binding domain-like"/>
    <property type="match status" value="2"/>
</dbReference>
<dbReference type="Pfam" id="PF02057">
    <property type="entry name" value="Glyco_hydro_59"/>
    <property type="match status" value="1"/>
</dbReference>
<dbReference type="InterPro" id="IPR049162">
    <property type="entry name" value="GH59_C"/>
</dbReference>
<sequence length="936" mass="98900">MHETRSTTRPRPPLRARTGLAAIAAIGVAGSALMSAPAALAAEPVDVVVGTSTDGRAYDGVGAVSGGGATSRLLLDYPAAERDEILDYLFRPGYGASLEMLKVEIAGDSNTTDGSESSHMHTADVVDCDAGYEWWLMEEAVERNPDINLGGLAWAAPGWIQDAGGYYSEASIRYFLEWLGCADQHGLTIDNMGVRNERHYEIDWIIDFRAALDAAGYEDVRIIASDEAAVKGEWPIAVDMAANPELFDAVDLLGNHYSTGPSSANAQALGKPLWISEGGPWSAEWGAGGAPKAVPSLINNAYLRGKITGVQFWNLLTAYYDGLSISDAGLMRSNTPWSGAYQVQSAIWTVAHTTQFVEPGWIHVDGASRFLVGTDPLQGSMVTRRAPDSGDWSTVIERIGTTESQTVRIEVADGLTAGDLHVWQSTEDSWFVQQPDLVPAGDGSYEVTVPADSVVTVTTTTGQGKGDAVGQPESGFPFPYTDDLADGGPSGQTPYLSQMEGAYEIRDCEEREGTCLTQVSPQPAISWAAWKQPTTIIGDLGWSDYRVGVDAYVPEGGTAQVLGRVSNDAMQPVPNGYGASLSSDGTWSIGRGELGGKAWVELASGTVDAGAGWHELAISFDEDRIVAEVDGEQVGEVRDSTWTSGMAGLSGDYSRLQFADLAIEPLAPIMELDDADATTTGGGWVQCGDARGACGGLTPPAIRQARDGTVHASRTAGDVLELSFEGTQAALTSFTSPRGGTLEVSVDGNAPVALSLRAGGQVGEHVWRTPVLADGAHTLRIEVTSTDRGDRGWVAIDGLDVVPPNGGPSSIDDQVEGVGLYRWDYQGDWLSCPGCINRTQLFHSSVMSSGVPGDTATLRFVGTSVDLYGLRASNQGVAEVRVDGELVGTADFRGNPRLGNQLIWESAALEPGAHELTLTAVEGGGTINVDRAVVHP</sequence>
<keyword evidence="4" id="KW-0443">Lipid metabolism</keyword>
<evidence type="ECO:0000256" key="1">
    <source>
        <dbReference type="ARBA" id="ARBA00005637"/>
    </source>
</evidence>
<evidence type="ECO:0000313" key="9">
    <source>
        <dbReference type="EMBL" id="GGN79541.1"/>
    </source>
</evidence>
<evidence type="ECO:0000259" key="8">
    <source>
        <dbReference type="Pfam" id="PF21708"/>
    </source>
</evidence>
<dbReference type="InterPro" id="IPR001286">
    <property type="entry name" value="Glyco_hydro_59"/>
</dbReference>
<dbReference type="InterPro" id="IPR017853">
    <property type="entry name" value="GH"/>
</dbReference>
<dbReference type="Gene3D" id="2.60.120.560">
    <property type="entry name" value="Exo-inulinase, domain 1"/>
    <property type="match status" value="1"/>
</dbReference>
<reference evidence="10" key="1">
    <citation type="journal article" date="2019" name="Int. J. Syst. Evol. Microbiol.">
        <title>The Global Catalogue of Microorganisms (GCM) 10K type strain sequencing project: providing services to taxonomists for standard genome sequencing and annotation.</title>
        <authorList>
            <consortium name="The Broad Institute Genomics Platform"/>
            <consortium name="The Broad Institute Genome Sequencing Center for Infectious Disease"/>
            <person name="Wu L."/>
            <person name="Ma J."/>
        </authorList>
    </citation>
    <scope>NUCLEOTIDE SEQUENCE [LARGE SCALE GENOMIC DNA]</scope>
    <source>
        <strain evidence="10">CGMCC 1.6960</strain>
    </source>
</reference>
<name>A0ABQ2KEX7_9MICO</name>
<organism evidence="9 10">
    <name type="scientific">Agrococcus terreus</name>
    <dbReference type="NCBI Taxonomy" id="574649"/>
    <lineage>
        <taxon>Bacteria</taxon>
        <taxon>Bacillati</taxon>
        <taxon>Actinomycetota</taxon>
        <taxon>Actinomycetes</taxon>
        <taxon>Micrococcales</taxon>
        <taxon>Microbacteriaceae</taxon>
        <taxon>Agrococcus</taxon>
    </lineage>
</organism>
<dbReference type="Proteomes" id="UP000626982">
    <property type="component" value="Unassembled WGS sequence"/>
</dbReference>
<evidence type="ECO:0000256" key="4">
    <source>
        <dbReference type="ARBA" id="ARBA00022963"/>
    </source>
</evidence>
<evidence type="ECO:0000256" key="3">
    <source>
        <dbReference type="ARBA" id="ARBA00022919"/>
    </source>
</evidence>
<comment type="caution">
    <text evidence="9">The sequence shown here is derived from an EMBL/GenBank/DDBJ whole genome shotgun (WGS) entry which is preliminary data.</text>
</comment>
<feature type="chain" id="PRO_5046971196" description="galactosylceramidase" evidence="6">
    <location>
        <begin position="42"/>
        <end position="936"/>
    </location>
</feature>
<protein>
    <recommendedName>
        <fullName evidence="2">galactosylceramidase</fullName>
        <ecNumber evidence="2">3.2.1.46</ecNumber>
    </recommendedName>
    <alternativeName>
        <fullName evidence="5">Galactosylceramidase</fullName>
    </alternativeName>
</protein>
<dbReference type="InterPro" id="IPR013785">
    <property type="entry name" value="Aldolase_TIM"/>
</dbReference>
<dbReference type="Pfam" id="PF21708">
    <property type="entry name" value="Glyco_hydro_59_C"/>
    <property type="match status" value="1"/>
</dbReference>
<dbReference type="Gene3D" id="3.20.20.70">
    <property type="entry name" value="Aldolase class I"/>
    <property type="match status" value="1"/>
</dbReference>
<feature type="signal peptide" evidence="6">
    <location>
        <begin position="1"/>
        <end position="41"/>
    </location>
</feature>
<dbReference type="PRINTS" id="PR00850">
    <property type="entry name" value="GLHYDRLASE59"/>
</dbReference>
<evidence type="ECO:0000259" key="7">
    <source>
        <dbReference type="Pfam" id="PF02057"/>
    </source>
</evidence>
<keyword evidence="10" id="KW-1185">Reference proteome</keyword>
<keyword evidence="6" id="KW-0732">Signal</keyword>
<keyword evidence="3" id="KW-0746">Sphingolipid metabolism</keyword>
<dbReference type="RefSeq" id="WP_188715995.1">
    <property type="nucleotide sequence ID" value="NZ_BAABBD010000001.1"/>
</dbReference>
<dbReference type="Gene3D" id="3.20.20.80">
    <property type="entry name" value="Glycosidases"/>
    <property type="match status" value="1"/>
</dbReference>
<dbReference type="EC" id="3.2.1.46" evidence="2"/>
<accession>A0ABQ2KEX7</accession>
<gene>
    <name evidence="9" type="ORF">GCM10010968_06550</name>
</gene>
<comment type="similarity">
    <text evidence="1">Belongs to the glycosyl hydrolase 59 family.</text>
</comment>